<dbReference type="Proteomes" id="UP001239213">
    <property type="component" value="Unassembled WGS sequence"/>
</dbReference>
<sequence length="58" mass="6492">MRFSGEHNVPRPKSKAVWTGLLTAHYHNATGCCLAICLAVNCPHDGLTNDTQRPIRRY</sequence>
<reference evidence="1" key="1">
    <citation type="submission" date="2016-11" db="EMBL/GenBank/DDBJ databases">
        <title>The genome sequence of Colletotrichum cuscutae.</title>
        <authorList>
            <person name="Baroncelli R."/>
        </authorList>
    </citation>
    <scope>NUCLEOTIDE SEQUENCE</scope>
    <source>
        <strain evidence="1">IMI 304802</strain>
    </source>
</reference>
<accession>A0AAI9U105</accession>
<name>A0AAI9U105_9PEZI</name>
<dbReference type="EMBL" id="MPDP01000305">
    <property type="protein sequence ID" value="KAK1449578.1"/>
    <property type="molecule type" value="Genomic_DNA"/>
</dbReference>
<keyword evidence="2" id="KW-1185">Reference proteome</keyword>
<dbReference type="AlphaFoldDB" id="A0AAI9U105"/>
<protein>
    <submittedName>
        <fullName evidence="1">Uncharacterized protein</fullName>
    </submittedName>
</protein>
<organism evidence="1 2">
    <name type="scientific">Colletotrichum cuscutae</name>
    <dbReference type="NCBI Taxonomy" id="1209917"/>
    <lineage>
        <taxon>Eukaryota</taxon>
        <taxon>Fungi</taxon>
        <taxon>Dikarya</taxon>
        <taxon>Ascomycota</taxon>
        <taxon>Pezizomycotina</taxon>
        <taxon>Sordariomycetes</taxon>
        <taxon>Hypocreomycetidae</taxon>
        <taxon>Glomerellales</taxon>
        <taxon>Glomerellaceae</taxon>
        <taxon>Colletotrichum</taxon>
        <taxon>Colletotrichum acutatum species complex</taxon>
    </lineage>
</organism>
<evidence type="ECO:0000313" key="1">
    <source>
        <dbReference type="EMBL" id="KAK1449578.1"/>
    </source>
</evidence>
<proteinExistence type="predicted"/>
<comment type="caution">
    <text evidence="1">The sequence shown here is derived from an EMBL/GenBank/DDBJ whole genome shotgun (WGS) entry which is preliminary data.</text>
</comment>
<evidence type="ECO:0000313" key="2">
    <source>
        <dbReference type="Proteomes" id="UP001239213"/>
    </source>
</evidence>
<gene>
    <name evidence="1" type="ORF">CCUS01_11461</name>
</gene>